<dbReference type="Pfam" id="PF08406">
    <property type="entry name" value="CbbQ_C"/>
    <property type="match status" value="1"/>
</dbReference>
<dbReference type="CDD" id="cd00009">
    <property type="entry name" value="AAA"/>
    <property type="match status" value="1"/>
</dbReference>
<reference evidence="5 6" key="1">
    <citation type="submission" date="2015-06" db="EMBL/GenBank/DDBJ databases">
        <title>New insights into the roles of widespread benthic archaea in carbon and nitrogen cycling.</title>
        <authorList>
            <person name="Lazar C.S."/>
            <person name="Baker B.J."/>
            <person name="Seitz K.W."/>
            <person name="Hyde A.S."/>
            <person name="Dick G.J."/>
            <person name="Hinrichs K.-U."/>
            <person name="Teske A.P."/>
        </authorList>
    </citation>
    <scope>NUCLEOTIDE SEQUENCE [LARGE SCALE GENOMIC DNA]</scope>
    <source>
        <strain evidence="5">DG-45</strain>
    </source>
</reference>
<dbReference type="PANTHER" id="PTHR42759">
    <property type="entry name" value="MOXR FAMILY PROTEIN"/>
    <property type="match status" value="1"/>
</dbReference>
<keyword evidence="3" id="KW-0067">ATP-binding</keyword>
<dbReference type="GO" id="GO:0005524">
    <property type="term" value="F:ATP binding"/>
    <property type="evidence" value="ECO:0007669"/>
    <property type="project" value="UniProtKB-KW"/>
</dbReference>
<dbReference type="InterPro" id="IPR027417">
    <property type="entry name" value="P-loop_NTPase"/>
</dbReference>
<evidence type="ECO:0000256" key="3">
    <source>
        <dbReference type="ARBA" id="ARBA00022840"/>
    </source>
</evidence>
<dbReference type="InterPro" id="IPR013615">
    <property type="entry name" value="CbbQ_C"/>
</dbReference>
<protein>
    <submittedName>
        <fullName evidence="5">AAA family ATPase</fullName>
    </submittedName>
</protein>
<dbReference type="InterPro" id="IPR011704">
    <property type="entry name" value="ATPase_dyneun-rel_AAA"/>
</dbReference>
<name>A0A0M0BMU3_9ARCH</name>
<keyword evidence="2" id="KW-0547">Nucleotide-binding</keyword>
<dbReference type="PATRIC" id="fig|1685127.3.peg.1472"/>
<accession>A0A0M0BMU3</accession>
<feature type="domain" description="AAA+ ATPase" evidence="4">
    <location>
        <begin position="73"/>
        <end position="219"/>
    </location>
</feature>
<organism evidence="5 6">
    <name type="scientific">miscellaneous Crenarchaeota group-15 archaeon DG-45</name>
    <dbReference type="NCBI Taxonomy" id="1685127"/>
    <lineage>
        <taxon>Archaea</taxon>
        <taxon>Candidatus Bathyarchaeota</taxon>
        <taxon>MCG-15</taxon>
    </lineage>
</organism>
<evidence type="ECO:0000256" key="1">
    <source>
        <dbReference type="ARBA" id="ARBA00009417"/>
    </source>
</evidence>
<dbReference type="AlphaFoldDB" id="A0A0M0BMU3"/>
<dbReference type="EMBL" id="LFWZ01000049">
    <property type="protein sequence ID" value="KON29868.1"/>
    <property type="molecule type" value="Genomic_DNA"/>
</dbReference>
<evidence type="ECO:0000313" key="5">
    <source>
        <dbReference type="EMBL" id="KON29868.1"/>
    </source>
</evidence>
<evidence type="ECO:0000313" key="6">
    <source>
        <dbReference type="Proteomes" id="UP000037210"/>
    </source>
</evidence>
<dbReference type="SMART" id="SM00382">
    <property type="entry name" value="AAA"/>
    <property type="match status" value="1"/>
</dbReference>
<comment type="similarity">
    <text evidence="1">Belongs to the CbbQ/NirQ/NorQ/GpvN family.</text>
</comment>
<dbReference type="InterPro" id="IPR050764">
    <property type="entry name" value="CbbQ/NirQ/NorQ/GpvN"/>
</dbReference>
<sequence>MAVRRNQSKITVRLTKRRQMSQSPLYHKYEIQKYDLHPNYDFSHLFDLIPQGVPEYIDSGQQYVERIVRALYYFKQCSLIGPSGTGKTHIVYLVAELTGVPIWEVNCGLQTSSYDLIGRFVGLGKENWIDGQVTQWLRYGGILYLDEANMMKQDVATRLNPVLDTRGHLVLTEKDNEIVPRHQFAYCIISMNPFSAEFSGTKKLNAAFRRRMAVWINFDYQSVGDKVSSLEAELIKKRSKLDEDMVYKILRVGAEMRRQYKSGDLPYGPSLGDLINWGVLINDGIEPMQAAEETIVALTSDENEVQDDVRRIIERIMA</sequence>
<comment type="caution">
    <text evidence="5">The sequence shown here is derived from an EMBL/GenBank/DDBJ whole genome shotgun (WGS) entry which is preliminary data.</text>
</comment>
<proteinExistence type="inferred from homology"/>
<dbReference type="Gene3D" id="3.40.50.300">
    <property type="entry name" value="P-loop containing nucleotide triphosphate hydrolases"/>
    <property type="match status" value="1"/>
</dbReference>
<dbReference type="Proteomes" id="UP000037210">
    <property type="component" value="Unassembled WGS sequence"/>
</dbReference>
<dbReference type="Pfam" id="PF07728">
    <property type="entry name" value="AAA_5"/>
    <property type="match status" value="1"/>
</dbReference>
<dbReference type="GO" id="GO:0016887">
    <property type="term" value="F:ATP hydrolysis activity"/>
    <property type="evidence" value="ECO:0007669"/>
    <property type="project" value="InterPro"/>
</dbReference>
<gene>
    <name evidence="5" type="ORF">AC482_05415</name>
</gene>
<dbReference type="SUPFAM" id="SSF52540">
    <property type="entry name" value="P-loop containing nucleoside triphosphate hydrolases"/>
    <property type="match status" value="1"/>
</dbReference>
<dbReference type="InterPro" id="IPR003593">
    <property type="entry name" value="AAA+_ATPase"/>
</dbReference>
<evidence type="ECO:0000256" key="2">
    <source>
        <dbReference type="ARBA" id="ARBA00022741"/>
    </source>
</evidence>
<evidence type="ECO:0000259" key="4">
    <source>
        <dbReference type="SMART" id="SM00382"/>
    </source>
</evidence>
<dbReference type="PANTHER" id="PTHR42759:SF1">
    <property type="entry name" value="MAGNESIUM-CHELATASE SUBUNIT CHLD"/>
    <property type="match status" value="1"/>
</dbReference>